<dbReference type="Pfam" id="PF17168">
    <property type="entry name" value="DUF5127"/>
    <property type="match status" value="1"/>
</dbReference>
<dbReference type="AlphaFoldDB" id="A0A127VCS0"/>
<dbReference type="InterPro" id="IPR033433">
    <property type="entry name" value="GtaA_N"/>
</dbReference>
<keyword evidence="1" id="KW-0732">Signal</keyword>
<feature type="chain" id="PRO_5007280413" evidence="1">
    <location>
        <begin position="20"/>
        <end position="830"/>
    </location>
</feature>
<gene>
    <name evidence="5" type="ORF">AY601_2196</name>
</gene>
<dbReference type="InterPro" id="IPR008979">
    <property type="entry name" value="Galactose-bd-like_sf"/>
</dbReference>
<dbReference type="SUPFAM" id="SSF49785">
    <property type="entry name" value="Galactose-binding domain-like"/>
    <property type="match status" value="1"/>
</dbReference>
<feature type="domain" description="Glutaminase A N-terminal" evidence="4">
    <location>
        <begin position="256"/>
        <end position="479"/>
    </location>
</feature>
<dbReference type="InterPro" id="IPR032514">
    <property type="entry name" value="GtaA_central"/>
</dbReference>
<feature type="domain" description="DUF4964" evidence="2">
    <location>
        <begin position="25"/>
        <end position="100"/>
    </location>
</feature>
<dbReference type="InterPro" id="IPR008928">
    <property type="entry name" value="6-hairpin_glycosidase_sf"/>
</dbReference>
<dbReference type="Pfam" id="PF16335">
    <property type="entry name" value="GtaA_6_Hairpin"/>
    <property type="match status" value="1"/>
</dbReference>
<name>A0A127VCS0_9SPHI</name>
<evidence type="ECO:0000259" key="2">
    <source>
        <dbReference type="Pfam" id="PF16334"/>
    </source>
</evidence>
<evidence type="ECO:0000259" key="4">
    <source>
        <dbReference type="Pfam" id="PF17168"/>
    </source>
</evidence>
<evidence type="ECO:0000313" key="5">
    <source>
        <dbReference type="EMBL" id="AMP99094.1"/>
    </source>
</evidence>
<keyword evidence="6" id="KW-1185">Reference proteome</keyword>
<proteinExistence type="predicted"/>
<dbReference type="SUPFAM" id="SSF48208">
    <property type="entry name" value="Six-hairpin glycosidases"/>
    <property type="match status" value="1"/>
</dbReference>
<dbReference type="PANTHER" id="PTHR31987">
    <property type="entry name" value="GLUTAMINASE A-RELATED"/>
    <property type="match status" value="1"/>
</dbReference>
<evidence type="ECO:0000256" key="1">
    <source>
        <dbReference type="SAM" id="SignalP"/>
    </source>
</evidence>
<feature type="signal peptide" evidence="1">
    <location>
        <begin position="1"/>
        <end position="19"/>
    </location>
</feature>
<reference evidence="5 6" key="1">
    <citation type="submission" date="2016-03" db="EMBL/GenBank/DDBJ databases">
        <title>Complete genome sequence of Pedobacter cryoconitis PAMC 27485.</title>
        <authorList>
            <person name="Lee J."/>
            <person name="Kim O.-S."/>
        </authorList>
    </citation>
    <scope>NUCLEOTIDE SEQUENCE [LARGE SCALE GENOMIC DNA]</scope>
    <source>
        <strain evidence="5 6">PAMC 27485</strain>
    </source>
</reference>
<protein>
    <submittedName>
        <fullName evidence="5">Glutaminase</fullName>
    </submittedName>
</protein>
<dbReference type="KEGG" id="pcm:AY601_2196"/>
<dbReference type="Pfam" id="PF16334">
    <property type="entry name" value="DUF4964"/>
    <property type="match status" value="1"/>
</dbReference>
<sequence precursor="true">MKRLFISLALAGLLLKASAQQQHSSVQQQHSSVQQQRIAPAYPLLTHDPYFSVWSFTDGLNTSATKHWTGANQSLTGLLKVDGQVYRFLGGQEESYQTLLPASDEKVYTAKYVESEPEKGWNQAGFTETSWKTGTAPFGDGAATTQWRTKDLWMRRTFNLEQTDFKGLKLKLMNDDDAEVYLNGTRIFACECFNGKFIYVPVDTKLLKKGQNLLAVHVKNNVGGQWLDAGLVYDKPVAGNSTVLLAKQTKVGITATQTSYSFECGKVNLDVDFTSPLLMNDLNLLSRPVSYVSFKVKAKDGKKHNAEVYFGASTGLVVNTEFQEVTAKQYKTGQLSVLKAGTKEQAILKKKGDDVRIDWGYLYVAAPQNAQAKQYTGAAEEALTAFTTGKTTGKTSMDGKKLVLSTVLPFNQVGASAVEKHILIGYDDLYSVQYFGQNLKPWWNRKNDQTIEKQLEMANTEYTTVLKKSNDFDQRFHADNLKAGGAKYADLLDLSYRQAISAHKLVESPQGELLFLSKENFSNGSINTVDITYPSAPLFLVYNPDLLKGMLNGIFYYSESGKWKKPFPAHDLGTYPLANGQTYGEDMPVEEAGNMIILAAAIARVEGNADYAKKHWKTLSIWADYLSKEGFDPANQLCTDDFAGHMARNANLSVKAIVALGGYGMLADKLGMKAEAVKYKQMAKQMSVKWMEMANDGDHYALTFDQKNTWSQKYNMVWDKVLDMDIFPKEVFKKEIKYYLTKQNAFGLPLDSRRSYTKSDWIMWTATLTDNRADFEKFIDPIYKFAIETPSRVPLNDWHETTDGKQVGFQARSVVAGYAMKLLDYKLHGK</sequence>
<evidence type="ECO:0000313" key="6">
    <source>
        <dbReference type="Proteomes" id="UP000071561"/>
    </source>
</evidence>
<dbReference type="EMBL" id="CP014504">
    <property type="protein sequence ID" value="AMP99094.1"/>
    <property type="molecule type" value="Genomic_DNA"/>
</dbReference>
<evidence type="ECO:0000259" key="3">
    <source>
        <dbReference type="Pfam" id="PF16335"/>
    </source>
</evidence>
<dbReference type="PANTHER" id="PTHR31987:SF1">
    <property type="entry name" value="GLUTAMINASE A"/>
    <property type="match status" value="1"/>
</dbReference>
<dbReference type="OrthoDB" id="175993at2"/>
<feature type="domain" description="Glutaminase A central" evidence="3">
    <location>
        <begin position="485"/>
        <end position="821"/>
    </location>
</feature>
<dbReference type="InterPro" id="IPR052743">
    <property type="entry name" value="Glutaminase_GtaA"/>
</dbReference>
<dbReference type="Gene3D" id="2.60.120.260">
    <property type="entry name" value="Galactose-binding domain-like"/>
    <property type="match status" value="1"/>
</dbReference>
<dbReference type="Proteomes" id="UP000071561">
    <property type="component" value="Chromosome"/>
</dbReference>
<dbReference type="GO" id="GO:0005975">
    <property type="term" value="P:carbohydrate metabolic process"/>
    <property type="evidence" value="ECO:0007669"/>
    <property type="project" value="InterPro"/>
</dbReference>
<dbReference type="RefSeq" id="WP_068400532.1">
    <property type="nucleotide sequence ID" value="NZ_CP014504.1"/>
</dbReference>
<organism evidence="5 6">
    <name type="scientific">Pedobacter cryoconitis</name>
    <dbReference type="NCBI Taxonomy" id="188932"/>
    <lineage>
        <taxon>Bacteria</taxon>
        <taxon>Pseudomonadati</taxon>
        <taxon>Bacteroidota</taxon>
        <taxon>Sphingobacteriia</taxon>
        <taxon>Sphingobacteriales</taxon>
        <taxon>Sphingobacteriaceae</taxon>
        <taxon>Pedobacter</taxon>
    </lineage>
</organism>
<dbReference type="InterPro" id="IPR032515">
    <property type="entry name" value="DUF4964"/>
</dbReference>
<accession>A0A127VCS0</accession>
<dbReference type="PATRIC" id="fig|188932.3.peg.2301"/>